<evidence type="ECO:0000256" key="1">
    <source>
        <dbReference type="SAM" id="MobiDB-lite"/>
    </source>
</evidence>
<keyword evidence="3" id="KW-1185">Reference proteome</keyword>
<dbReference type="AlphaFoldDB" id="S7ZMV7"/>
<evidence type="ECO:0000313" key="2">
    <source>
        <dbReference type="EMBL" id="EPS31684.1"/>
    </source>
</evidence>
<protein>
    <submittedName>
        <fullName evidence="2">Uncharacterized protein</fullName>
    </submittedName>
</protein>
<gene>
    <name evidence="2" type="ORF">PDE_06641</name>
</gene>
<name>S7ZMV7_PENO1</name>
<proteinExistence type="predicted"/>
<dbReference type="STRING" id="933388.S7ZMV7"/>
<accession>S7ZMV7</accession>
<dbReference type="PhylomeDB" id="S7ZMV7"/>
<dbReference type="HOGENOM" id="CLU_2886543_0_0_1"/>
<reference evidence="2 3" key="1">
    <citation type="journal article" date="2013" name="PLoS ONE">
        <title>Genomic and secretomic analyses reveal unique features of the lignocellulolytic enzyme system of Penicillium decumbens.</title>
        <authorList>
            <person name="Liu G."/>
            <person name="Zhang L."/>
            <person name="Wei X."/>
            <person name="Zou G."/>
            <person name="Qin Y."/>
            <person name="Ma L."/>
            <person name="Li J."/>
            <person name="Zheng H."/>
            <person name="Wang S."/>
            <person name="Wang C."/>
            <person name="Xun L."/>
            <person name="Zhao G.-P."/>
            <person name="Zhou Z."/>
            <person name="Qu Y."/>
        </authorList>
    </citation>
    <scope>NUCLEOTIDE SEQUENCE [LARGE SCALE GENOMIC DNA]</scope>
    <source>
        <strain evidence="3">114-2 / CGMCC 5302</strain>
    </source>
</reference>
<dbReference type="EMBL" id="KB644414">
    <property type="protein sequence ID" value="EPS31684.1"/>
    <property type="molecule type" value="Genomic_DNA"/>
</dbReference>
<dbReference type="Proteomes" id="UP000019376">
    <property type="component" value="Unassembled WGS sequence"/>
</dbReference>
<organism evidence="2 3">
    <name type="scientific">Penicillium oxalicum (strain 114-2 / CGMCC 5302)</name>
    <name type="common">Penicillium decumbens</name>
    <dbReference type="NCBI Taxonomy" id="933388"/>
    <lineage>
        <taxon>Eukaryota</taxon>
        <taxon>Fungi</taxon>
        <taxon>Dikarya</taxon>
        <taxon>Ascomycota</taxon>
        <taxon>Pezizomycotina</taxon>
        <taxon>Eurotiomycetes</taxon>
        <taxon>Eurotiomycetidae</taxon>
        <taxon>Eurotiales</taxon>
        <taxon>Aspergillaceae</taxon>
        <taxon>Penicillium</taxon>
    </lineage>
</organism>
<feature type="region of interest" description="Disordered" evidence="1">
    <location>
        <begin position="1"/>
        <end position="20"/>
    </location>
</feature>
<evidence type="ECO:0000313" key="3">
    <source>
        <dbReference type="Proteomes" id="UP000019376"/>
    </source>
</evidence>
<dbReference type="OrthoDB" id="3176171at2759"/>
<sequence>MDEENMHRASTRSRIPQAGLRELNPATANARSGMSGILPPGTIAKKALSRTACFAPISYFARC</sequence>